<dbReference type="AlphaFoldDB" id="R7QIV1"/>
<dbReference type="OMA" id="ICETPNG"/>
<dbReference type="Pfam" id="PF14308">
    <property type="entry name" value="DnaJ-X"/>
    <property type="match status" value="1"/>
</dbReference>
<dbReference type="CDD" id="cd06257">
    <property type="entry name" value="DnaJ"/>
    <property type="match status" value="1"/>
</dbReference>
<feature type="compositionally biased region" description="Low complexity" evidence="1">
    <location>
        <begin position="50"/>
        <end position="62"/>
    </location>
</feature>
<feature type="domain" description="J" evidence="2">
    <location>
        <begin position="64"/>
        <end position="129"/>
    </location>
</feature>
<sequence length="443" mass="50265">MRDREARQREGVEGSTTTRASTNPRPGWQRTASHNETRQDERPQDAYSETTDTAGSSSGTGSQKLYDMLQVPRDANSAHIKKSYYNLARRFHPDKNQDDAMATDRFQKLAEAYRVLSDPESRALYDRYGDKGPVKNSVDVIDPSTLFAIVFGSQQFVNIIGELRLASLANNVDDDGAAPSQEMLDRIQRERVGKLALEMVKVLKRWVDGDKRGFHGEMHRQMRRLEQAKFGVALLRKVGNVYIRQTSYLLDKTRPFNLSAVVRKASLRSHKISSHNKAMAAAGRVMDKQRRLHDRVMRSNRDNRSISDEEATQIAVEMAENAIDMMWKISVIDIETTLQDVVGIVLSGRDLIAEDLPAARERRPDVPADGERSRRRIRIGSHLGIDRRDGHLRDDSERHELGLVRPGAQLQHGQRAQTRQEILSERAYGIQTMGRIFISAGQR</sequence>
<dbReference type="Proteomes" id="UP000012073">
    <property type="component" value="Unassembled WGS sequence"/>
</dbReference>
<dbReference type="PRINTS" id="PR00625">
    <property type="entry name" value="JDOMAIN"/>
</dbReference>
<organism evidence="3 4">
    <name type="scientific">Chondrus crispus</name>
    <name type="common">Carrageen Irish moss</name>
    <name type="synonym">Polymorpha crispa</name>
    <dbReference type="NCBI Taxonomy" id="2769"/>
    <lineage>
        <taxon>Eukaryota</taxon>
        <taxon>Rhodophyta</taxon>
        <taxon>Florideophyceae</taxon>
        <taxon>Rhodymeniophycidae</taxon>
        <taxon>Gigartinales</taxon>
        <taxon>Gigartinaceae</taxon>
        <taxon>Chondrus</taxon>
    </lineage>
</organism>
<dbReference type="PANTHER" id="PTHR44094:SF8">
    <property type="entry name" value="DNAJ HEAT SHOCK N-TERMINAL DOMAIN-CONTAINING PROTEIN-RELATED"/>
    <property type="match status" value="1"/>
</dbReference>
<dbReference type="PANTHER" id="PTHR44094">
    <property type="entry name" value="DNAJ HEAT SHOCK N-TERMINAL DOMAIN-CONTAINING PROTEIN"/>
    <property type="match status" value="1"/>
</dbReference>
<proteinExistence type="predicted"/>
<dbReference type="Gene3D" id="1.10.287.110">
    <property type="entry name" value="DnaJ domain"/>
    <property type="match status" value="1"/>
</dbReference>
<dbReference type="Pfam" id="PF00226">
    <property type="entry name" value="DnaJ"/>
    <property type="match status" value="1"/>
</dbReference>
<dbReference type="STRING" id="2769.R7QIV1"/>
<dbReference type="InterPro" id="IPR052423">
    <property type="entry name" value="EMIR"/>
</dbReference>
<evidence type="ECO:0000256" key="1">
    <source>
        <dbReference type="SAM" id="MobiDB-lite"/>
    </source>
</evidence>
<evidence type="ECO:0000313" key="4">
    <source>
        <dbReference type="Proteomes" id="UP000012073"/>
    </source>
</evidence>
<gene>
    <name evidence="3" type="ORF">CHC_T00005502001</name>
</gene>
<accession>R7QIV1</accession>
<dbReference type="EMBL" id="HG001837">
    <property type="protein sequence ID" value="CDF37406.1"/>
    <property type="molecule type" value="Genomic_DNA"/>
</dbReference>
<dbReference type="PROSITE" id="PS50076">
    <property type="entry name" value="DNAJ_2"/>
    <property type="match status" value="1"/>
</dbReference>
<dbReference type="GeneID" id="17324950"/>
<dbReference type="InterPro" id="IPR026894">
    <property type="entry name" value="DnaJ_X"/>
</dbReference>
<keyword evidence="4" id="KW-1185">Reference proteome</keyword>
<dbReference type="InterPro" id="IPR001623">
    <property type="entry name" value="DnaJ_domain"/>
</dbReference>
<dbReference type="RefSeq" id="XP_005717225.1">
    <property type="nucleotide sequence ID" value="XM_005717168.1"/>
</dbReference>
<evidence type="ECO:0000313" key="3">
    <source>
        <dbReference type="EMBL" id="CDF37406.1"/>
    </source>
</evidence>
<dbReference type="Gramene" id="CDF37406">
    <property type="protein sequence ID" value="CDF37406"/>
    <property type="gene ID" value="CHC_T00005502001"/>
</dbReference>
<dbReference type="InterPro" id="IPR036869">
    <property type="entry name" value="J_dom_sf"/>
</dbReference>
<feature type="compositionally biased region" description="Polar residues" evidence="1">
    <location>
        <begin position="14"/>
        <end position="32"/>
    </location>
</feature>
<protein>
    <recommendedName>
        <fullName evidence="2">J domain-containing protein</fullName>
    </recommendedName>
</protein>
<reference evidence="4" key="1">
    <citation type="journal article" date="2013" name="Proc. Natl. Acad. Sci. U.S.A.">
        <title>Genome structure and metabolic features in the red seaweed Chondrus crispus shed light on evolution of the Archaeplastida.</title>
        <authorList>
            <person name="Collen J."/>
            <person name="Porcel B."/>
            <person name="Carre W."/>
            <person name="Ball S.G."/>
            <person name="Chaparro C."/>
            <person name="Tonon T."/>
            <person name="Barbeyron T."/>
            <person name="Michel G."/>
            <person name="Noel B."/>
            <person name="Valentin K."/>
            <person name="Elias M."/>
            <person name="Artiguenave F."/>
            <person name="Arun A."/>
            <person name="Aury J.M."/>
            <person name="Barbosa-Neto J.F."/>
            <person name="Bothwell J.H."/>
            <person name="Bouget F.Y."/>
            <person name="Brillet L."/>
            <person name="Cabello-Hurtado F."/>
            <person name="Capella-Gutierrez S."/>
            <person name="Charrier B."/>
            <person name="Cladiere L."/>
            <person name="Cock J.M."/>
            <person name="Coelho S.M."/>
            <person name="Colleoni C."/>
            <person name="Czjzek M."/>
            <person name="Da Silva C."/>
            <person name="Delage L."/>
            <person name="Denoeud F."/>
            <person name="Deschamps P."/>
            <person name="Dittami S.M."/>
            <person name="Gabaldon T."/>
            <person name="Gachon C.M."/>
            <person name="Groisillier A."/>
            <person name="Herve C."/>
            <person name="Jabbari K."/>
            <person name="Katinka M."/>
            <person name="Kloareg B."/>
            <person name="Kowalczyk N."/>
            <person name="Labadie K."/>
            <person name="Leblanc C."/>
            <person name="Lopez P.J."/>
            <person name="McLachlan D.H."/>
            <person name="Meslet-Cladiere L."/>
            <person name="Moustafa A."/>
            <person name="Nehr Z."/>
            <person name="Nyvall Collen P."/>
            <person name="Panaud O."/>
            <person name="Partensky F."/>
            <person name="Poulain J."/>
            <person name="Rensing S.A."/>
            <person name="Rousvoal S."/>
            <person name="Samson G."/>
            <person name="Symeonidi A."/>
            <person name="Weissenbach J."/>
            <person name="Zambounis A."/>
            <person name="Wincker P."/>
            <person name="Boyen C."/>
        </authorList>
    </citation>
    <scope>NUCLEOTIDE SEQUENCE [LARGE SCALE GENOMIC DNA]</scope>
    <source>
        <strain evidence="4">cv. Stackhouse</strain>
    </source>
</reference>
<dbReference type="PhylomeDB" id="R7QIV1"/>
<dbReference type="SMART" id="SM00271">
    <property type="entry name" value="DnaJ"/>
    <property type="match status" value="1"/>
</dbReference>
<evidence type="ECO:0000259" key="2">
    <source>
        <dbReference type="PROSITE" id="PS50076"/>
    </source>
</evidence>
<dbReference type="SUPFAM" id="SSF46565">
    <property type="entry name" value="Chaperone J-domain"/>
    <property type="match status" value="1"/>
</dbReference>
<dbReference type="OrthoDB" id="2768at2759"/>
<feature type="region of interest" description="Disordered" evidence="1">
    <location>
        <begin position="1"/>
        <end position="63"/>
    </location>
</feature>
<feature type="compositionally biased region" description="Basic and acidic residues" evidence="1">
    <location>
        <begin position="33"/>
        <end position="44"/>
    </location>
</feature>
<feature type="compositionally biased region" description="Basic and acidic residues" evidence="1">
    <location>
        <begin position="1"/>
        <end position="12"/>
    </location>
</feature>
<dbReference type="KEGG" id="ccp:CHC_T00005502001"/>
<name>R7QIV1_CHOCR</name>